<dbReference type="PATRIC" id="fig|320778.3.peg.2292"/>
<evidence type="ECO:0000313" key="2">
    <source>
        <dbReference type="EMBL" id="KLV09799.1"/>
    </source>
</evidence>
<sequence length="173" mass="19674">MNKRIHLTACLLSGAFFAGLSSSAWAEPDFTFQSPPAVVVWSQTDTYRDVEAVDEVQSRFEQRVFKQISAFFGEAAKSKLTGEETLYIEVTNLDLAGDVRFRPGVTRELRILDDLTPPRITFSYKMMKGEQVLKQGDEKLSDINYLNSVIGPARDRPFAYENQLIKNWVKKTL</sequence>
<dbReference type="STRING" id="320778.ABT57_10530"/>
<keyword evidence="1" id="KW-0732">Signal</keyword>
<organism evidence="2 3">
    <name type="scientific">Photobacterium ganghwense</name>
    <dbReference type="NCBI Taxonomy" id="320778"/>
    <lineage>
        <taxon>Bacteria</taxon>
        <taxon>Pseudomonadati</taxon>
        <taxon>Pseudomonadota</taxon>
        <taxon>Gammaproteobacteria</taxon>
        <taxon>Vibrionales</taxon>
        <taxon>Vibrionaceae</taxon>
        <taxon>Photobacterium</taxon>
    </lineage>
</organism>
<dbReference type="EMBL" id="LDOU01000008">
    <property type="protein sequence ID" value="KLV09799.1"/>
    <property type="molecule type" value="Genomic_DNA"/>
</dbReference>
<dbReference type="RefSeq" id="WP_047885203.1">
    <property type="nucleotide sequence ID" value="NZ_CP071326.1"/>
</dbReference>
<evidence type="ECO:0008006" key="4">
    <source>
        <dbReference type="Google" id="ProtNLM"/>
    </source>
</evidence>
<dbReference type="InterPro" id="IPR021557">
    <property type="entry name" value="DUF3016"/>
</dbReference>
<accession>A0A0J1HDU1</accession>
<evidence type="ECO:0000256" key="1">
    <source>
        <dbReference type="SAM" id="SignalP"/>
    </source>
</evidence>
<reference evidence="2 3" key="1">
    <citation type="submission" date="2015-05" db="EMBL/GenBank/DDBJ databases">
        <title>Photobacterium galathea sp. nov.</title>
        <authorList>
            <person name="Machado H."/>
            <person name="Gram L."/>
        </authorList>
    </citation>
    <scope>NUCLEOTIDE SEQUENCE [LARGE SCALE GENOMIC DNA]</scope>
    <source>
        <strain evidence="2 3">DSM 22954</strain>
    </source>
</reference>
<name>A0A0J1HDU1_9GAMM</name>
<comment type="caution">
    <text evidence="2">The sequence shown here is derived from an EMBL/GenBank/DDBJ whole genome shotgun (WGS) entry which is preliminary data.</text>
</comment>
<keyword evidence="3" id="KW-1185">Reference proteome</keyword>
<gene>
    <name evidence="2" type="ORF">ABT57_10530</name>
</gene>
<evidence type="ECO:0000313" key="3">
    <source>
        <dbReference type="Proteomes" id="UP000035909"/>
    </source>
</evidence>
<dbReference type="Proteomes" id="UP000035909">
    <property type="component" value="Unassembled WGS sequence"/>
</dbReference>
<dbReference type="OrthoDB" id="195620at2"/>
<feature type="chain" id="PRO_5005252387" description="DUF3016 domain-containing protein" evidence="1">
    <location>
        <begin position="27"/>
        <end position="173"/>
    </location>
</feature>
<dbReference type="AlphaFoldDB" id="A0A0J1HDU1"/>
<dbReference type="Pfam" id="PF11454">
    <property type="entry name" value="DUF3016"/>
    <property type="match status" value="1"/>
</dbReference>
<proteinExistence type="predicted"/>
<protein>
    <recommendedName>
        <fullName evidence="4">DUF3016 domain-containing protein</fullName>
    </recommendedName>
</protein>
<feature type="signal peptide" evidence="1">
    <location>
        <begin position="1"/>
        <end position="26"/>
    </location>
</feature>